<proteinExistence type="predicted"/>
<reference evidence="1 2" key="1">
    <citation type="journal article" date="2013" name="PLoS Genet.">
        <title>The genome and development-dependent transcriptomes of Pyronema confluens: a window into fungal evolution.</title>
        <authorList>
            <person name="Traeger S."/>
            <person name="Altegoer F."/>
            <person name="Freitag M."/>
            <person name="Gabaldon T."/>
            <person name="Kempken F."/>
            <person name="Kumar A."/>
            <person name="Marcet-Houben M."/>
            <person name="Poggeler S."/>
            <person name="Stajich J.E."/>
            <person name="Nowrousian M."/>
        </authorList>
    </citation>
    <scope>NUCLEOTIDE SEQUENCE [LARGE SCALE GENOMIC DNA]</scope>
    <source>
        <strain evidence="2">CBS 100304</strain>
        <tissue evidence="1">Vegetative mycelium</tissue>
    </source>
</reference>
<gene>
    <name evidence="1" type="ORF">PCON_12432</name>
</gene>
<protein>
    <submittedName>
        <fullName evidence="1">Uncharacterized protein</fullName>
    </submittedName>
</protein>
<dbReference type="AlphaFoldDB" id="U4LKQ9"/>
<accession>U4LKQ9</accession>
<evidence type="ECO:0000313" key="1">
    <source>
        <dbReference type="EMBL" id="CCX32162.1"/>
    </source>
</evidence>
<evidence type="ECO:0000313" key="2">
    <source>
        <dbReference type="Proteomes" id="UP000018144"/>
    </source>
</evidence>
<dbReference type="Proteomes" id="UP000018144">
    <property type="component" value="Unassembled WGS sequence"/>
</dbReference>
<sequence length="29" mass="3567">MVPSFLRGSFFFWNPRVGTQGHRWQPRKF</sequence>
<keyword evidence="2" id="KW-1185">Reference proteome</keyword>
<dbReference type="EMBL" id="HF935724">
    <property type="protein sequence ID" value="CCX32162.1"/>
    <property type="molecule type" value="Genomic_DNA"/>
</dbReference>
<name>U4LKQ9_PYROM</name>
<organism evidence="1 2">
    <name type="scientific">Pyronema omphalodes (strain CBS 100304)</name>
    <name type="common">Pyronema confluens</name>
    <dbReference type="NCBI Taxonomy" id="1076935"/>
    <lineage>
        <taxon>Eukaryota</taxon>
        <taxon>Fungi</taxon>
        <taxon>Dikarya</taxon>
        <taxon>Ascomycota</taxon>
        <taxon>Pezizomycotina</taxon>
        <taxon>Pezizomycetes</taxon>
        <taxon>Pezizales</taxon>
        <taxon>Pyronemataceae</taxon>
        <taxon>Pyronema</taxon>
    </lineage>
</organism>